<evidence type="ECO:0008006" key="4">
    <source>
        <dbReference type="Google" id="ProtNLM"/>
    </source>
</evidence>
<dbReference type="InterPro" id="IPR007833">
    <property type="entry name" value="Capsule_polysaccharide_synth"/>
</dbReference>
<name>A0AAJ2GXW7_9HYPH</name>
<keyword evidence="1" id="KW-0812">Transmembrane</keyword>
<feature type="transmembrane region" description="Helical" evidence="1">
    <location>
        <begin position="170"/>
        <end position="188"/>
    </location>
</feature>
<organism evidence="2 3">
    <name type="scientific">Rhizobium hidalgonense</name>
    <dbReference type="NCBI Taxonomy" id="1538159"/>
    <lineage>
        <taxon>Bacteria</taxon>
        <taxon>Pseudomonadati</taxon>
        <taxon>Pseudomonadota</taxon>
        <taxon>Alphaproteobacteria</taxon>
        <taxon>Hyphomicrobiales</taxon>
        <taxon>Rhizobiaceae</taxon>
        <taxon>Rhizobium/Agrobacterium group</taxon>
        <taxon>Rhizobium</taxon>
    </lineage>
</organism>
<dbReference type="Proteomes" id="UP001268610">
    <property type="component" value="Unassembled WGS sequence"/>
</dbReference>
<sequence length="203" mass="23431">MNSSINFPVVSTQILPVCRLLEAKNVLLLQGPLGPFFQDFSVWLRSKNINVSKVNFNGGDWFYSKHANLFNFNQPIDNLSSWLQSLIKGKLIDAIVCFGDCRPQHQIAKQVCELLDVDFFVFEEGYIRPDYITFEYQGVNGNSSWSHEETVLLPVTINDPKDAEQKFIKMVGYAITYYIAMTLGKFWFTRYKHHRNTSTLKEA</sequence>
<dbReference type="GO" id="GO:0000271">
    <property type="term" value="P:polysaccharide biosynthetic process"/>
    <property type="evidence" value="ECO:0007669"/>
    <property type="project" value="InterPro"/>
</dbReference>
<gene>
    <name evidence="2" type="ORF">RJJ65_35585</name>
</gene>
<evidence type="ECO:0000313" key="3">
    <source>
        <dbReference type="Proteomes" id="UP001268610"/>
    </source>
</evidence>
<protein>
    <recommendedName>
        <fullName evidence="4">Capsular biosynthesis protein</fullName>
    </recommendedName>
</protein>
<keyword evidence="1" id="KW-0472">Membrane</keyword>
<dbReference type="GO" id="GO:0015774">
    <property type="term" value="P:polysaccharide transport"/>
    <property type="evidence" value="ECO:0007669"/>
    <property type="project" value="InterPro"/>
</dbReference>
<dbReference type="Pfam" id="PF05159">
    <property type="entry name" value="Capsule_synth"/>
    <property type="match status" value="1"/>
</dbReference>
<dbReference type="AlphaFoldDB" id="A0AAJ2GXW7"/>
<evidence type="ECO:0000313" key="2">
    <source>
        <dbReference type="EMBL" id="MDR9777860.1"/>
    </source>
</evidence>
<dbReference type="EMBL" id="JAVLSF010000246">
    <property type="protein sequence ID" value="MDR9777860.1"/>
    <property type="molecule type" value="Genomic_DNA"/>
</dbReference>
<evidence type="ECO:0000256" key="1">
    <source>
        <dbReference type="SAM" id="Phobius"/>
    </source>
</evidence>
<accession>A0AAJ2GXW7</accession>
<comment type="caution">
    <text evidence="2">The sequence shown here is derived from an EMBL/GenBank/DDBJ whole genome shotgun (WGS) entry which is preliminary data.</text>
</comment>
<feature type="non-terminal residue" evidence="2">
    <location>
        <position position="203"/>
    </location>
</feature>
<keyword evidence="1" id="KW-1133">Transmembrane helix</keyword>
<reference evidence="2" key="1">
    <citation type="submission" date="2023-04" db="EMBL/GenBank/DDBJ databases">
        <title>Genomic characterization of faba bean (Vicia faba) microsymbionts in Mexican soils.</title>
        <authorList>
            <person name="Rivera Orduna F.N."/>
            <person name="Guevara-Luna J."/>
            <person name="Yan J."/>
            <person name="Arroyo-Herrera I."/>
            <person name="Li Y."/>
            <person name="Vasquez-Murrieta M.S."/>
            <person name="Wang E.T."/>
        </authorList>
    </citation>
    <scope>NUCLEOTIDE SEQUENCE</scope>
    <source>
        <strain evidence="2">CH26</strain>
    </source>
</reference>
<proteinExistence type="predicted"/>